<reference evidence="6" key="1">
    <citation type="submission" date="2021-02" db="EMBL/GenBank/DDBJ databases">
        <authorList>
            <person name="Nowell W R."/>
        </authorList>
    </citation>
    <scope>NUCLEOTIDE SEQUENCE</scope>
</reference>
<name>A0A815M3B0_ADIRI</name>
<accession>A0A815M3B0</accession>
<keyword evidence="1" id="KW-0732">Signal</keyword>
<dbReference type="Pfam" id="PF13517">
    <property type="entry name" value="FG-GAP_3"/>
    <property type="match status" value="7"/>
</dbReference>
<proteinExistence type="predicted"/>
<dbReference type="SMART" id="SM00191">
    <property type="entry name" value="Int_alpha"/>
    <property type="match status" value="6"/>
</dbReference>
<gene>
    <name evidence="6" type="ORF">EDS130_LOCUS36736</name>
</gene>
<organism evidence="6 7">
    <name type="scientific">Adineta ricciae</name>
    <name type="common">Rotifer</name>
    <dbReference type="NCBI Taxonomy" id="249248"/>
    <lineage>
        <taxon>Eukaryota</taxon>
        <taxon>Metazoa</taxon>
        <taxon>Spiralia</taxon>
        <taxon>Gnathifera</taxon>
        <taxon>Rotifera</taxon>
        <taxon>Eurotatoria</taxon>
        <taxon>Bdelloidea</taxon>
        <taxon>Adinetida</taxon>
        <taxon>Adinetidae</taxon>
        <taxon>Adineta</taxon>
    </lineage>
</organism>
<sequence>MNAISVDNNDGSDEQSHVEQHPHADNDHYEDSTQKPSDSARSDAITKNIKESSMTATALKYSCWTRHRSSTAVGAFALFTAIAMTIGVLTVYFTIPKPTVQQCGHRFKPTIPKPVEYQYGPRSVAIGDFNSDTFLDMVIANHLVNKIVVYLGDGNDAFATHTTYATGPYSSPYMVVVDDFNNDYHLDIAVANFKTNNIGIFYGFGNGSFENQIEFSTGSSRPIAIIAVDFNNDSLVDIATANFGSHNISILYGCGNRKFSKPITYSTGYDSLPSSLAAGDFNNDNYLDIAVGNYGTDNVGIFFGNIKRTFEEQMIFSTGFGSHPYSIAVGYLNADEFLDIAVSKSGSRQIGVLMNNGNGIFTNHAIYSLGSASPYAIGVEDFNEDQRLDIVFTSSGVANTDVLFGFGNGSFDNPIMYSTGSSSSISMAIGDLNRDRRLDVIIVNNDTGSIDILFGRYAAFLNQKKYSVGFSPYSVASGDFNNDTRPDIVVANQGSADVSILLGNGNGSFADQTRYSVGRNPQSVAIGDFNNDTRLDIVVANARTNDVSILLGNGNGSFANQTRYSVGFFPRFVAVGDFNSDTRPDMVVANQGSDDVSILLGNGNGSFADQTRYSAGSGPSSVAIGDFNNDTRLDIVVANQYSNDVSILLGNGNGSFADQTRYSVGSDPCSVAIGDFNNDTRLDIAVANYASFDVSILLGSDYVVFEKETTLMTGNGSRPKSMVSSDFNNDGLMDIAVINSDNNDVGVFLSCGIRCFTHRMIYSTHPYLSVCSIAAGDFNNDMQMDVVFASCDSAIVGVFFGHGNGSLANLTTFPIDSPSSQYSLAVGDFNDDAILDIIIANFDYSYLDVLHGHGDGTFASIIFVPLSYGAHPFSVVVGDFDNDRKLDFAVANMGTDSLSIFLQTC</sequence>
<dbReference type="PANTHER" id="PTHR46580">
    <property type="entry name" value="SENSOR KINASE-RELATED"/>
    <property type="match status" value="1"/>
</dbReference>
<evidence type="ECO:0000256" key="5">
    <source>
        <dbReference type="SAM" id="Phobius"/>
    </source>
</evidence>
<dbReference type="InterPro" id="IPR013517">
    <property type="entry name" value="FG-GAP"/>
</dbReference>
<feature type="region of interest" description="Disordered" evidence="4">
    <location>
        <begin position="1"/>
        <end position="42"/>
    </location>
</feature>
<dbReference type="InterPro" id="IPR028994">
    <property type="entry name" value="Integrin_alpha_N"/>
</dbReference>
<comment type="caution">
    <text evidence="6">The sequence shown here is derived from an EMBL/GenBank/DDBJ whole genome shotgun (WGS) entry which is preliminary data.</text>
</comment>
<dbReference type="AlphaFoldDB" id="A0A815M3B0"/>
<dbReference type="EMBL" id="CAJNOJ010000347">
    <property type="protein sequence ID" value="CAF1411147.1"/>
    <property type="molecule type" value="Genomic_DNA"/>
</dbReference>
<keyword evidence="5" id="KW-0472">Membrane</keyword>
<dbReference type="InterPro" id="IPR013519">
    <property type="entry name" value="Int_alpha_beta-p"/>
</dbReference>
<keyword evidence="5" id="KW-1133">Transmembrane helix</keyword>
<keyword evidence="5" id="KW-0812">Transmembrane</keyword>
<evidence type="ECO:0000256" key="1">
    <source>
        <dbReference type="ARBA" id="ARBA00022729"/>
    </source>
</evidence>
<dbReference type="SUPFAM" id="SSF69318">
    <property type="entry name" value="Integrin alpha N-terminal domain"/>
    <property type="match status" value="3"/>
</dbReference>
<dbReference type="OrthoDB" id="10054260at2759"/>
<feature type="transmembrane region" description="Helical" evidence="5">
    <location>
        <begin position="72"/>
        <end position="95"/>
    </location>
</feature>
<evidence type="ECO:0000313" key="7">
    <source>
        <dbReference type="Proteomes" id="UP000663852"/>
    </source>
</evidence>
<feature type="compositionally biased region" description="Basic and acidic residues" evidence="4">
    <location>
        <begin position="14"/>
        <end position="41"/>
    </location>
</feature>
<dbReference type="Proteomes" id="UP000663852">
    <property type="component" value="Unassembled WGS sequence"/>
</dbReference>
<evidence type="ECO:0000256" key="2">
    <source>
        <dbReference type="ARBA" id="ARBA00022737"/>
    </source>
</evidence>
<evidence type="ECO:0000256" key="4">
    <source>
        <dbReference type="SAM" id="MobiDB-lite"/>
    </source>
</evidence>
<evidence type="ECO:0000256" key="3">
    <source>
        <dbReference type="ARBA" id="ARBA00023180"/>
    </source>
</evidence>
<dbReference type="Gene3D" id="2.30.30.100">
    <property type="match status" value="7"/>
</dbReference>
<keyword evidence="2" id="KW-0677">Repeat</keyword>
<dbReference type="Gene3D" id="2.130.10.130">
    <property type="entry name" value="Integrin alpha, N-terminal"/>
    <property type="match status" value="2"/>
</dbReference>
<evidence type="ECO:0000313" key="6">
    <source>
        <dbReference type="EMBL" id="CAF1411147.1"/>
    </source>
</evidence>
<keyword evidence="3" id="KW-0325">Glycoprotein</keyword>
<protein>
    <submittedName>
        <fullName evidence="6">Uncharacterized protein</fullName>
    </submittedName>
</protein>